<comment type="caution">
    <text evidence="2">The sequence shown here is derived from an EMBL/GenBank/DDBJ whole genome shotgun (WGS) entry which is preliminary data.</text>
</comment>
<evidence type="ECO:0000313" key="2">
    <source>
        <dbReference type="EMBL" id="TWT91025.1"/>
    </source>
</evidence>
<keyword evidence="1" id="KW-0732">Signal</keyword>
<dbReference type="Proteomes" id="UP000315440">
    <property type="component" value="Unassembled WGS sequence"/>
</dbReference>
<protein>
    <recommendedName>
        <fullName evidence="4">3-keto-disaccharide hydrolase domain-containing protein</fullName>
    </recommendedName>
</protein>
<reference evidence="2 3" key="1">
    <citation type="submission" date="2019-02" db="EMBL/GenBank/DDBJ databases">
        <title>Deep-cultivation of Planctomycetes and their phenomic and genomic characterization uncovers novel biology.</title>
        <authorList>
            <person name="Wiegand S."/>
            <person name="Jogler M."/>
            <person name="Boedeker C."/>
            <person name="Pinto D."/>
            <person name="Vollmers J."/>
            <person name="Rivas-Marin E."/>
            <person name="Kohn T."/>
            <person name="Peeters S.H."/>
            <person name="Heuer A."/>
            <person name="Rast P."/>
            <person name="Oberbeckmann S."/>
            <person name="Bunk B."/>
            <person name="Jeske O."/>
            <person name="Meyerdierks A."/>
            <person name="Storesund J.E."/>
            <person name="Kallscheuer N."/>
            <person name="Luecker S."/>
            <person name="Lage O.M."/>
            <person name="Pohl T."/>
            <person name="Merkel B.J."/>
            <person name="Hornburger P."/>
            <person name="Mueller R.-W."/>
            <person name="Bruemmer F."/>
            <person name="Labrenz M."/>
            <person name="Spormann A.M."/>
            <person name="Op Den Camp H."/>
            <person name="Overmann J."/>
            <person name="Amann R."/>
            <person name="Jetten M.S.M."/>
            <person name="Mascher T."/>
            <person name="Medema M.H."/>
            <person name="Devos D.P."/>
            <person name="Kaster A.-K."/>
            <person name="Ovreas L."/>
            <person name="Rohde M."/>
            <person name="Galperin M.Y."/>
            <person name="Jogler C."/>
        </authorList>
    </citation>
    <scope>NUCLEOTIDE SEQUENCE [LARGE SCALE GENOMIC DNA]</scope>
    <source>
        <strain evidence="2 3">Mal64</strain>
    </source>
</reference>
<keyword evidence="3" id="KW-1185">Reference proteome</keyword>
<accession>A0A5C5ZV78</accession>
<evidence type="ECO:0000313" key="3">
    <source>
        <dbReference type="Proteomes" id="UP000315440"/>
    </source>
</evidence>
<proteinExistence type="predicted"/>
<sequence length="217" mass="24730" precursor="true">MKASLFSFAALLLISPSLLFAEGEVVFTEDFENGIDNWQVLDPETWKVSEKDGNHTFEILERGSAYKPPFRSPWHVALVKDVEVGDFDLTMRVRSTLDTGLHRDCCIYFGYQNPQQFYYAHLGAKPDETSGQILIVNNAARNRMTRNETPVPWDDKWHTVKVERRVEAGTIKVYFDDMETPIMEHTDTTFGKGLVGIGSFDDLDEFDDIKLVVPSAE</sequence>
<organism evidence="2 3">
    <name type="scientific">Pseudobythopirellula maris</name>
    <dbReference type="NCBI Taxonomy" id="2527991"/>
    <lineage>
        <taxon>Bacteria</taxon>
        <taxon>Pseudomonadati</taxon>
        <taxon>Planctomycetota</taxon>
        <taxon>Planctomycetia</taxon>
        <taxon>Pirellulales</taxon>
        <taxon>Lacipirellulaceae</taxon>
        <taxon>Pseudobythopirellula</taxon>
    </lineage>
</organism>
<dbReference type="Gene3D" id="2.60.120.560">
    <property type="entry name" value="Exo-inulinase, domain 1"/>
    <property type="match status" value="1"/>
</dbReference>
<dbReference type="RefSeq" id="WP_231993601.1">
    <property type="nucleotide sequence ID" value="NZ_SJPQ01000001.1"/>
</dbReference>
<gene>
    <name evidence="2" type="ORF">Mal64_14240</name>
</gene>
<dbReference type="AlphaFoldDB" id="A0A5C5ZV78"/>
<feature type="chain" id="PRO_5022812486" description="3-keto-disaccharide hydrolase domain-containing protein" evidence="1">
    <location>
        <begin position="22"/>
        <end position="217"/>
    </location>
</feature>
<evidence type="ECO:0000256" key="1">
    <source>
        <dbReference type="SAM" id="SignalP"/>
    </source>
</evidence>
<dbReference type="EMBL" id="SJPQ01000001">
    <property type="protein sequence ID" value="TWT91025.1"/>
    <property type="molecule type" value="Genomic_DNA"/>
</dbReference>
<feature type="signal peptide" evidence="1">
    <location>
        <begin position="1"/>
        <end position="21"/>
    </location>
</feature>
<evidence type="ECO:0008006" key="4">
    <source>
        <dbReference type="Google" id="ProtNLM"/>
    </source>
</evidence>
<name>A0A5C5ZV78_9BACT</name>